<dbReference type="InterPro" id="IPR050641">
    <property type="entry name" value="RIFMO-like"/>
</dbReference>
<protein>
    <submittedName>
        <fullName evidence="5">FAD-dependent monooxygenase</fullName>
    </submittedName>
</protein>
<keyword evidence="3" id="KW-0274">FAD</keyword>
<dbReference type="Proteomes" id="UP001500582">
    <property type="component" value="Unassembled WGS sequence"/>
</dbReference>
<name>A0ABP8H4X7_9SPHI</name>
<keyword evidence="5" id="KW-0503">Monooxygenase</keyword>
<dbReference type="EMBL" id="BAABFT010000014">
    <property type="protein sequence ID" value="GAA4334427.1"/>
    <property type="molecule type" value="Genomic_DNA"/>
</dbReference>
<feature type="domain" description="FAD-binding" evidence="4">
    <location>
        <begin position="8"/>
        <end position="346"/>
    </location>
</feature>
<evidence type="ECO:0000256" key="2">
    <source>
        <dbReference type="ARBA" id="ARBA00022630"/>
    </source>
</evidence>
<dbReference type="PANTHER" id="PTHR43004">
    <property type="entry name" value="TRK SYSTEM POTASSIUM UPTAKE PROTEIN"/>
    <property type="match status" value="1"/>
</dbReference>
<gene>
    <name evidence="5" type="ORF">GCM10023149_41800</name>
</gene>
<evidence type="ECO:0000256" key="3">
    <source>
        <dbReference type="ARBA" id="ARBA00022827"/>
    </source>
</evidence>
<dbReference type="PANTHER" id="PTHR43004:SF19">
    <property type="entry name" value="BINDING MONOOXYGENASE, PUTATIVE (JCVI)-RELATED"/>
    <property type="match status" value="1"/>
</dbReference>
<dbReference type="InterPro" id="IPR002938">
    <property type="entry name" value="FAD-bd"/>
</dbReference>
<dbReference type="PRINTS" id="PR00420">
    <property type="entry name" value="RNGMNOXGNASE"/>
</dbReference>
<dbReference type="GO" id="GO:0004497">
    <property type="term" value="F:monooxygenase activity"/>
    <property type="evidence" value="ECO:0007669"/>
    <property type="project" value="UniProtKB-KW"/>
</dbReference>
<evidence type="ECO:0000313" key="5">
    <source>
        <dbReference type="EMBL" id="GAA4334427.1"/>
    </source>
</evidence>
<dbReference type="SUPFAM" id="SSF51905">
    <property type="entry name" value="FAD/NAD(P)-binding domain"/>
    <property type="match status" value="1"/>
</dbReference>
<keyword evidence="6" id="KW-1185">Reference proteome</keyword>
<evidence type="ECO:0000256" key="1">
    <source>
        <dbReference type="ARBA" id="ARBA00001974"/>
    </source>
</evidence>
<evidence type="ECO:0000313" key="6">
    <source>
        <dbReference type="Proteomes" id="UP001500582"/>
    </source>
</evidence>
<dbReference type="Pfam" id="PF01494">
    <property type="entry name" value="FAD_binding_3"/>
    <property type="match status" value="1"/>
</dbReference>
<keyword evidence="5" id="KW-0560">Oxidoreductase</keyword>
<dbReference type="Gene3D" id="3.30.70.2450">
    <property type="match status" value="1"/>
</dbReference>
<comment type="cofactor">
    <cofactor evidence="1">
        <name>FAD</name>
        <dbReference type="ChEBI" id="CHEBI:57692"/>
    </cofactor>
</comment>
<dbReference type="InterPro" id="IPR036188">
    <property type="entry name" value="FAD/NAD-bd_sf"/>
</dbReference>
<sequence>MVISEQHVQVLIVGAGPSGLMMAAQLLRHGVQPAIIDTRQGPTDYSKALAVQARTLEIYRQMGIAERIVKEGKHASGVTFNSNGKPQASLSFNDIGTGKTAFPYVHFYQQSKNERLLLDYLTLNCCPVYWETSLISLQQDTDKITTQLKNTDSEYTITCDRLIGADGAHSTVRKQLNIPFRGDTYQHKFYLADVKLANELGDNIQLYPAKDGFAAFFPMPEENCFRIVGSLPYNLTESEENLQLDDVLPHLSKIAGYPVKVVHCNWFTLYKLHHRMAEHFRQQRCFLVGDAAHIHSPVGGQGMNTGLQDAYNLGWKLAGVVSGQISPAILDSYETERMPVAKDLLNSTDRAFSIIMSKNWLAGLFKSWVLPKLLNFMWSSQKLKAAFFEQVSQTGISYRQSRLNLHLSNSSPVKAGDRLPYVKIFDEKKQEETDLHEWCSKPGFTLIVLGKLQELDLFTLAKWITQNYNGNLNFFYLPPSLKNQEVFDHFKIGEKQKKAFIIRPDMYIGYINDVVDIDMMDNYLLNVVSFVKRVAT</sequence>
<proteinExistence type="predicted"/>
<comment type="caution">
    <text evidence="5">The sequence shown here is derived from an EMBL/GenBank/DDBJ whole genome shotgun (WGS) entry which is preliminary data.</text>
</comment>
<dbReference type="RefSeq" id="WP_345213125.1">
    <property type="nucleotide sequence ID" value="NZ_BAABFT010000014.1"/>
</dbReference>
<evidence type="ECO:0000259" key="4">
    <source>
        <dbReference type="Pfam" id="PF01494"/>
    </source>
</evidence>
<dbReference type="Gene3D" id="3.50.50.60">
    <property type="entry name" value="FAD/NAD(P)-binding domain"/>
    <property type="match status" value="1"/>
</dbReference>
<reference evidence="6" key="1">
    <citation type="journal article" date="2019" name="Int. J. Syst. Evol. Microbiol.">
        <title>The Global Catalogue of Microorganisms (GCM) 10K type strain sequencing project: providing services to taxonomists for standard genome sequencing and annotation.</title>
        <authorList>
            <consortium name="The Broad Institute Genomics Platform"/>
            <consortium name="The Broad Institute Genome Sequencing Center for Infectious Disease"/>
            <person name="Wu L."/>
            <person name="Ma J."/>
        </authorList>
    </citation>
    <scope>NUCLEOTIDE SEQUENCE [LARGE SCALE GENOMIC DNA]</scope>
    <source>
        <strain evidence="6">JCM 17705</strain>
    </source>
</reference>
<accession>A0ABP8H4X7</accession>
<keyword evidence="2" id="KW-0285">Flavoprotein</keyword>
<organism evidence="5 6">
    <name type="scientific">Mucilaginibacter gynuensis</name>
    <dbReference type="NCBI Taxonomy" id="1302236"/>
    <lineage>
        <taxon>Bacteria</taxon>
        <taxon>Pseudomonadati</taxon>
        <taxon>Bacteroidota</taxon>
        <taxon>Sphingobacteriia</taxon>
        <taxon>Sphingobacteriales</taxon>
        <taxon>Sphingobacteriaceae</taxon>
        <taxon>Mucilaginibacter</taxon>
    </lineage>
</organism>